<keyword evidence="2" id="KW-0812">Transmembrane</keyword>
<feature type="domain" description="PepSY" evidence="3">
    <location>
        <begin position="102"/>
        <end position="158"/>
    </location>
</feature>
<reference evidence="4" key="1">
    <citation type="submission" date="2023-02" db="EMBL/GenBank/DDBJ databases">
        <title>Pathogen: clinical or host-associated sample.</title>
        <authorList>
            <person name="Hergert J."/>
            <person name="Casey R."/>
            <person name="Wagner J."/>
            <person name="Young E.L."/>
            <person name="Oakeson K.F."/>
        </authorList>
    </citation>
    <scope>NUCLEOTIDE SEQUENCE</scope>
    <source>
        <strain evidence="4">2022CK-00830</strain>
    </source>
</reference>
<dbReference type="Gene3D" id="3.10.450.40">
    <property type="match status" value="2"/>
</dbReference>
<proteinExistence type="predicted"/>
<keyword evidence="2" id="KW-1133">Transmembrane helix</keyword>
<dbReference type="Pfam" id="PF03413">
    <property type="entry name" value="PepSY"/>
    <property type="match status" value="2"/>
</dbReference>
<sequence length="260" mass="29003">MNVKKWGLYGGVAAILVLAIGLYYFQPWNKSDILSAEAVTESVLQQYPDFKIEDNRLQGSEYHLRLVTETGGEYRLTVDAETGSIQTIEQISEGEVDTPVPQSREAIKKAVLADTPGELKYLELISDSSGENYYKAEVQTADQIVELQLDPYSGKVLSRSEVQPQKPDSGSEQPAESEEPIRLISEQDAIDIALAEVKGEFEDIELRARESDIPYYLVEIEDVSGEEMIVQVLAITGTVKSVMPEDDFDNNDDDQDDENE</sequence>
<evidence type="ECO:0000313" key="4">
    <source>
        <dbReference type="EMBL" id="WDH82521.1"/>
    </source>
</evidence>
<name>A0AAX3MY22_9BACL</name>
<evidence type="ECO:0000313" key="5">
    <source>
        <dbReference type="Proteomes" id="UP001220962"/>
    </source>
</evidence>
<feature type="domain" description="PepSY" evidence="3">
    <location>
        <begin position="184"/>
        <end position="239"/>
    </location>
</feature>
<evidence type="ECO:0000256" key="1">
    <source>
        <dbReference type="SAM" id="MobiDB-lite"/>
    </source>
</evidence>
<organism evidence="4 5">
    <name type="scientific">Paenibacillus urinalis</name>
    <dbReference type="NCBI Taxonomy" id="521520"/>
    <lineage>
        <taxon>Bacteria</taxon>
        <taxon>Bacillati</taxon>
        <taxon>Bacillota</taxon>
        <taxon>Bacilli</taxon>
        <taxon>Bacillales</taxon>
        <taxon>Paenibacillaceae</taxon>
        <taxon>Paenibacillus</taxon>
    </lineage>
</organism>
<feature type="region of interest" description="Disordered" evidence="1">
    <location>
        <begin position="157"/>
        <end position="184"/>
    </location>
</feature>
<evidence type="ECO:0000256" key="2">
    <source>
        <dbReference type="SAM" id="Phobius"/>
    </source>
</evidence>
<dbReference type="AlphaFoldDB" id="A0AAX3MY22"/>
<accession>A0AAX3MY22</accession>
<feature type="transmembrane region" description="Helical" evidence="2">
    <location>
        <begin position="6"/>
        <end position="25"/>
    </location>
</feature>
<gene>
    <name evidence="4" type="ORF">PUW23_24255</name>
</gene>
<dbReference type="EMBL" id="CP118101">
    <property type="protein sequence ID" value="WDH82521.1"/>
    <property type="molecule type" value="Genomic_DNA"/>
</dbReference>
<dbReference type="RefSeq" id="WP_274359174.1">
    <property type="nucleotide sequence ID" value="NZ_CP118101.1"/>
</dbReference>
<dbReference type="Proteomes" id="UP001220962">
    <property type="component" value="Chromosome"/>
</dbReference>
<protein>
    <submittedName>
        <fullName evidence="4">PepSY domain-containing protein</fullName>
    </submittedName>
</protein>
<evidence type="ECO:0000259" key="3">
    <source>
        <dbReference type="Pfam" id="PF03413"/>
    </source>
</evidence>
<feature type="compositionally biased region" description="Polar residues" evidence="1">
    <location>
        <begin position="160"/>
        <end position="174"/>
    </location>
</feature>
<keyword evidence="2" id="KW-0472">Membrane</keyword>
<dbReference type="InterPro" id="IPR025711">
    <property type="entry name" value="PepSY"/>
</dbReference>